<organism evidence="1 2">
    <name type="scientific">Iphiclides podalirius</name>
    <name type="common">scarce swallowtail</name>
    <dbReference type="NCBI Taxonomy" id="110791"/>
    <lineage>
        <taxon>Eukaryota</taxon>
        <taxon>Metazoa</taxon>
        <taxon>Ecdysozoa</taxon>
        <taxon>Arthropoda</taxon>
        <taxon>Hexapoda</taxon>
        <taxon>Insecta</taxon>
        <taxon>Pterygota</taxon>
        <taxon>Neoptera</taxon>
        <taxon>Endopterygota</taxon>
        <taxon>Lepidoptera</taxon>
        <taxon>Glossata</taxon>
        <taxon>Ditrysia</taxon>
        <taxon>Papilionoidea</taxon>
        <taxon>Papilionidae</taxon>
        <taxon>Papilioninae</taxon>
        <taxon>Iphiclides</taxon>
    </lineage>
</organism>
<evidence type="ECO:0000313" key="1">
    <source>
        <dbReference type="EMBL" id="CAH2037815.1"/>
    </source>
</evidence>
<proteinExistence type="predicted"/>
<sequence length="299" mass="32550">MMNDVDDDGLRAGDIHRLRQRDVGEGGKGLLRGKALFNSGCHADDDDVDDNGLADDVHRLRQRDVGEGGKGLLRGKALFNSGCHADDDDVDDNGLADDVHRLRQRDVGEGRQEVLRGRGLFKGGRLAEDDDDDVPAGTIRRSTATWCRCRRTAAFQGGGLCSTADVSPKMMMTTAPAGDVRGLRQRDVGEGRQEVLRAGGLFKGGRLAKDDDCCSLAGVRARDACSRQWAAARAQLQRLVCERTLRAHVVARDYDEITVELYDDMGKSIAEQLAAGKLVELTDYIIEDDSNVKQKLVAA</sequence>
<dbReference type="Gene3D" id="2.40.50.90">
    <property type="match status" value="1"/>
</dbReference>
<dbReference type="EMBL" id="OW152822">
    <property type="protein sequence ID" value="CAH2037815.1"/>
    <property type="molecule type" value="Genomic_DNA"/>
</dbReference>
<feature type="non-terminal residue" evidence="1">
    <location>
        <position position="299"/>
    </location>
</feature>
<gene>
    <name evidence="1" type="ORF">IPOD504_LOCUS1330</name>
</gene>
<name>A0ABN8HT67_9NEOP</name>
<dbReference type="Proteomes" id="UP000837857">
    <property type="component" value="Chromosome 10"/>
</dbReference>
<dbReference type="InterPro" id="IPR035437">
    <property type="entry name" value="SNase_OB-fold_sf"/>
</dbReference>
<accession>A0ABN8HT67</accession>
<protein>
    <submittedName>
        <fullName evidence="1">Uncharacterized protein</fullName>
    </submittedName>
</protein>
<reference evidence="1" key="1">
    <citation type="submission" date="2022-03" db="EMBL/GenBank/DDBJ databases">
        <authorList>
            <person name="Martin H S."/>
        </authorList>
    </citation>
    <scope>NUCLEOTIDE SEQUENCE</scope>
</reference>
<keyword evidence="2" id="KW-1185">Reference proteome</keyword>
<evidence type="ECO:0000313" key="2">
    <source>
        <dbReference type="Proteomes" id="UP000837857"/>
    </source>
</evidence>